<evidence type="ECO:0000313" key="2">
    <source>
        <dbReference type="EMBL" id="CAF3893707.1"/>
    </source>
</evidence>
<dbReference type="EMBL" id="CAJNOQ010006289">
    <property type="protein sequence ID" value="CAF1129989.1"/>
    <property type="molecule type" value="Genomic_DNA"/>
</dbReference>
<sequence>MFSLLIRRELSFFRHLYKQYRSHSIVTQSEELMEQSSSKLYNCTNEQLSTVLTNLNTLSPKKLLKNVPSLNETQIKQIITLKKKLGGKFLSFDNLKRLEQFIGNMDHFCQIVSSIEPQIEEGFTTKKIHIMPKLNSKTALNIQTAASVEITPPFIYWSTLTNDFIVKDWNYYETNIDMRKVRFLDVYNELDSAINEHIPLKNVNALLIEENIYRYPNLNLVPYITTLQQIRSIFSTLIHKHSDATNNLVYHLNARHIQQRFNLLVGNELTSTELYVTRMLFGNETFSDIKVNINQKIQSNYDRAESKVKYEHKVEEKNQLSLNIDNDITSNYQRSKNARKEPMANCLLRTIAFMELVKSKTRTKELSNTSQETEDEA</sequence>
<dbReference type="Proteomes" id="UP000663829">
    <property type="component" value="Unassembled WGS sequence"/>
</dbReference>
<evidence type="ECO:0000313" key="1">
    <source>
        <dbReference type="EMBL" id="CAF1129989.1"/>
    </source>
</evidence>
<organism evidence="1 3">
    <name type="scientific">Didymodactylos carnosus</name>
    <dbReference type="NCBI Taxonomy" id="1234261"/>
    <lineage>
        <taxon>Eukaryota</taxon>
        <taxon>Metazoa</taxon>
        <taxon>Spiralia</taxon>
        <taxon>Gnathifera</taxon>
        <taxon>Rotifera</taxon>
        <taxon>Eurotatoria</taxon>
        <taxon>Bdelloidea</taxon>
        <taxon>Philodinida</taxon>
        <taxon>Philodinidae</taxon>
        <taxon>Didymodactylos</taxon>
    </lineage>
</organism>
<dbReference type="GO" id="GO:0042645">
    <property type="term" value="C:mitochondrial nucleoid"/>
    <property type="evidence" value="ECO:0007669"/>
    <property type="project" value="TreeGrafter"/>
</dbReference>
<protein>
    <recommendedName>
        <fullName evidence="4">Transcription elongation factor, mitochondrial</fullName>
    </recommendedName>
</protein>
<dbReference type="InterPro" id="IPR039150">
    <property type="entry name" value="TEFM"/>
</dbReference>
<gene>
    <name evidence="1" type="ORF">GPM918_LOCUS20141</name>
    <name evidence="2" type="ORF">SRO942_LOCUS20138</name>
</gene>
<dbReference type="OrthoDB" id="5949570at2759"/>
<name>A0A814RBL8_9BILA</name>
<proteinExistence type="predicted"/>
<evidence type="ECO:0000313" key="3">
    <source>
        <dbReference type="Proteomes" id="UP000663829"/>
    </source>
</evidence>
<comment type="caution">
    <text evidence="1">The sequence shown here is derived from an EMBL/GenBank/DDBJ whole genome shotgun (WGS) entry which is preliminary data.</text>
</comment>
<dbReference type="EMBL" id="CAJOBC010006289">
    <property type="protein sequence ID" value="CAF3893707.1"/>
    <property type="molecule type" value="Genomic_DNA"/>
</dbReference>
<dbReference type="GO" id="GO:0030337">
    <property type="term" value="F:DNA polymerase processivity factor activity"/>
    <property type="evidence" value="ECO:0007669"/>
    <property type="project" value="TreeGrafter"/>
</dbReference>
<dbReference type="PANTHER" id="PTHR21053:SF2">
    <property type="entry name" value="TRANSCRIPTION ELONGATION FACTOR, MITOCHONDRIAL"/>
    <property type="match status" value="1"/>
</dbReference>
<dbReference type="AlphaFoldDB" id="A0A814RBL8"/>
<reference evidence="1" key="1">
    <citation type="submission" date="2021-02" db="EMBL/GenBank/DDBJ databases">
        <authorList>
            <person name="Nowell W R."/>
        </authorList>
    </citation>
    <scope>NUCLEOTIDE SEQUENCE</scope>
</reference>
<dbReference type="Proteomes" id="UP000681722">
    <property type="component" value="Unassembled WGS sequence"/>
</dbReference>
<accession>A0A814RBL8</accession>
<dbReference type="GO" id="GO:0006392">
    <property type="term" value="P:transcription elongation by mitochondrial RNA polymerase"/>
    <property type="evidence" value="ECO:0007669"/>
    <property type="project" value="InterPro"/>
</dbReference>
<dbReference type="PANTHER" id="PTHR21053">
    <property type="entry name" value="TRANSCRIPTION ELONGATION FACTOR, MITOCHONDRIAL"/>
    <property type="match status" value="1"/>
</dbReference>
<evidence type="ECO:0008006" key="4">
    <source>
        <dbReference type="Google" id="ProtNLM"/>
    </source>
</evidence>
<keyword evidence="3" id="KW-1185">Reference proteome</keyword>